<keyword evidence="4" id="KW-0328">Glycosyltransferase</keyword>
<feature type="domain" description="Protein O-mannosyl-transferase C-terminal four TM" evidence="11">
    <location>
        <begin position="270"/>
        <end position="447"/>
    </location>
</feature>
<dbReference type="EMBL" id="CAFBNO010000069">
    <property type="protein sequence ID" value="CAB4960913.1"/>
    <property type="molecule type" value="Genomic_DNA"/>
</dbReference>
<organism evidence="12">
    <name type="scientific">freshwater metagenome</name>
    <dbReference type="NCBI Taxonomy" id="449393"/>
    <lineage>
        <taxon>unclassified sequences</taxon>
        <taxon>metagenomes</taxon>
        <taxon>ecological metagenomes</taxon>
    </lineage>
</organism>
<dbReference type="PANTHER" id="PTHR10050">
    <property type="entry name" value="DOLICHYL-PHOSPHATE-MANNOSE--PROTEIN MANNOSYLTRANSFERASE"/>
    <property type="match status" value="1"/>
</dbReference>
<feature type="transmembrane region" description="Helical" evidence="9">
    <location>
        <begin position="7"/>
        <end position="26"/>
    </location>
</feature>
<feature type="transmembrane region" description="Helical" evidence="9">
    <location>
        <begin position="230"/>
        <end position="254"/>
    </location>
</feature>
<comment type="pathway">
    <text evidence="2">Protein modification; protein glycosylation.</text>
</comment>
<dbReference type="Pfam" id="PF16192">
    <property type="entry name" value="PMT_4TMC"/>
    <property type="match status" value="1"/>
</dbReference>
<dbReference type="GO" id="GO:0006493">
    <property type="term" value="P:protein O-linked glycosylation"/>
    <property type="evidence" value="ECO:0007669"/>
    <property type="project" value="InterPro"/>
</dbReference>
<keyword evidence="8 9" id="KW-0472">Membrane</keyword>
<dbReference type="AlphaFoldDB" id="A0A6J7L1P4"/>
<feature type="transmembrane region" description="Helical" evidence="9">
    <location>
        <begin position="409"/>
        <end position="429"/>
    </location>
</feature>
<protein>
    <submittedName>
        <fullName evidence="12">Unannotated protein</fullName>
    </submittedName>
</protein>
<reference evidence="12" key="1">
    <citation type="submission" date="2020-05" db="EMBL/GenBank/DDBJ databases">
        <authorList>
            <person name="Chiriac C."/>
            <person name="Salcher M."/>
            <person name="Ghai R."/>
            <person name="Kavagutti S V."/>
        </authorList>
    </citation>
    <scope>NUCLEOTIDE SEQUENCE</scope>
</reference>
<dbReference type="GO" id="GO:0000030">
    <property type="term" value="F:mannosyltransferase activity"/>
    <property type="evidence" value="ECO:0007669"/>
    <property type="project" value="InterPro"/>
</dbReference>
<feature type="transmembrane region" description="Helical" evidence="9">
    <location>
        <begin position="151"/>
        <end position="168"/>
    </location>
</feature>
<evidence type="ECO:0000256" key="4">
    <source>
        <dbReference type="ARBA" id="ARBA00022676"/>
    </source>
</evidence>
<evidence type="ECO:0000256" key="3">
    <source>
        <dbReference type="ARBA" id="ARBA00007222"/>
    </source>
</evidence>
<evidence type="ECO:0000256" key="2">
    <source>
        <dbReference type="ARBA" id="ARBA00004922"/>
    </source>
</evidence>
<sequence length="448" mass="50577">MKVLDRFGIWLILAVGAFLRLWDLGYPHKLVFDETYYVKDAWTLSAVGHELAWPNNPNPAFEAGNVNGFLTTSEYVVHPPLGKWIIAIGMRIFGAQNSFGWRISVALLGIALIYLAFAVAKRVLRSKRWGLFVAGLLAIDGEAIVMARTGLLDTILAFFVLLGFYFLLRDLEHESDTFWRRPWLIAMALALGAATAVKWSGIFFLAAFCLYVVGRFAFRTKNFWATGYKAIATFVLVVPLALATYLASWAGWFISPGGYGKGFDSNPLVALWDYHKNAYAFHVGLSTAHPYQSNPFSWLFMLRPTSFFYESCGTGCATAITAVGNPLIWWLGAIAVIVVFFGWVTKRDRLSGLVLIGLVGGYVPWLFYPHRTVFEFYTIAFEFWILLAIGLFLKQLVEASERPKLARKLVVAYAGLCALASLFFVPIWWGTKIPYWFWLAHMWLPSWI</sequence>
<evidence type="ECO:0000256" key="8">
    <source>
        <dbReference type="ARBA" id="ARBA00023136"/>
    </source>
</evidence>
<evidence type="ECO:0000313" key="12">
    <source>
        <dbReference type="EMBL" id="CAB4960913.1"/>
    </source>
</evidence>
<comment type="subcellular location">
    <subcellularLocation>
        <location evidence="1">Endomembrane system</location>
        <topology evidence="1">Multi-pass membrane protein</topology>
    </subcellularLocation>
</comment>
<evidence type="ECO:0000256" key="9">
    <source>
        <dbReference type="SAM" id="Phobius"/>
    </source>
</evidence>
<comment type="similarity">
    <text evidence="3">Belongs to the glycosyltransferase 39 family.</text>
</comment>
<dbReference type="Pfam" id="PF02366">
    <property type="entry name" value="PMT"/>
    <property type="match status" value="1"/>
</dbReference>
<feature type="domain" description="ArnT-like N-terminal" evidence="10">
    <location>
        <begin position="79"/>
        <end position="246"/>
    </location>
</feature>
<evidence type="ECO:0000256" key="6">
    <source>
        <dbReference type="ARBA" id="ARBA00022692"/>
    </source>
</evidence>
<evidence type="ECO:0000259" key="10">
    <source>
        <dbReference type="Pfam" id="PF02366"/>
    </source>
</evidence>
<feature type="transmembrane region" description="Helical" evidence="9">
    <location>
        <begin position="99"/>
        <end position="117"/>
    </location>
</feature>
<name>A0A6J7L1P4_9ZZZZ</name>
<feature type="transmembrane region" description="Helical" evidence="9">
    <location>
        <begin position="327"/>
        <end position="343"/>
    </location>
</feature>
<dbReference type="InterPro" id="IPR032421">
    <property type="entry name" value="PMT_4TMC"/>
</dbReference>
<dbReference type="GO" id="GO:0012505">
    <property type="term" value="C:endomembrane system"/>
    <property type="evidence" value="ECO:0007669"/>
    <property type="project" value="UniProtKB-SubCell"/>
</dbReference>
<proteinExistence type="inferred from homology"/>
<feature type="transmembrane region" description="Helical" evidence="9">
    <location>
        <begin position="374"/>
        <end position="397"/>
    </location>
</feature>
<accession>A0A6J7L1P4</accession>
<keyword evidence="7 9" id="KW-1133">Transmembrane helix</keyword>
<dbReference type="PANTHER" id="PTHR10050:SF46">
    <property type="entry name" value="PROTEIN O-MANNOSYL-TRANSFERASE 2"/>
    <property type="match status" value="1"/>
</dbReference>
<dbReference type="InterPro" id="IPR003342">
    <property type="entry name" value="ArnT-like_N"/>
</dbReference>
<keyword evidence="6 9" id="KW-0812">Transmembrane</keyword>
<evidence type="ECO:0000256" key="5">
    <source>
        <dbReference type="ARBA" id="ARBA00022679"/>
    </source>
</evidence>
<dbReference type="GO" id="GO:0016020">
    <property type="term" value="C:membrane"/>
    <property type="evidence" value="ECO:0007669"/>
    <property type="project" value="InterPro"/>
</dbReference>
<evidence type="ECO:0000256" key="1">
    <source>
        <dbReference type="ARBA" id="ARBA00004127"/>
    </source>
</evidence>
<keyword evidence="5" id="KW-0808">Transferase</keyword>
<feature type="transmembrane region" description="Helical" evidence="9">
    <location>
        <begin position="180"/>
        <end position="196"/>
    </location>
</feature>
<dbReference type="UniPathway" id="UPA00378"/>
<feature type="transmembrane region" description="Helical" evidence="9">
    <location>
        <begin position="350"/>
        <end position="368"/>
    </location>
</feature>
<evidence type="ECO:0000256" key="7">
    <source>
        <dbReference type="ARBA" id="ARBA00022989"/>
    </source>
</evidence>
<gene>
    <name evidence="12" type="ORF">UFOPK3837_01055</name>
</gene>
<evidence type="ECO:0000259" key="11">
    <source>
        <dbReference type="Pfam" id="PF16192"/>
    </source>
</evidence>
<dbReference type="InterPro" id="IPR027005">
    <property type="entry name" value="PMT-like"/>
</dbReference>